<dbReference type="InterPro" id="IPR047721">
    <property type="entry name" value="DrmB"/>
</dbReference>
<sequence length="675" mass="75415">MTDVESRFTPVAEDQALDPLGDADAERNAGRNRNYAKVGSGRPSSLLYTYGPGSVMDLPQFTIMPSGLDDWNRIWARRDGEPLTIEAPQLRQAVAKLLKSRNIELRPFPWQAVAFTGSEEGRDLGVPSRVFPQWLRCTGCDNLGRISQFGYDNTKRYRPDKAHFYHEKCHGNPDRPRSKASKQTAVPARYLLACPDGHLDEFPYDWWVHGGKPCPTGVAFPQLRMTDRTSGKGAAATIRCTQCANARPMNEAQGESGASKLPLCRGRHPHLGTFESGGCGNRPKLMLIGASNLWFGATQSVIVMPQSTADKADSLALKLWKAKGEKLAKYRHDLEMVRDLVEGQVDLEDVDDETLQAAVDEALSPEEPEEVQEERIRNWDPIDLLVPEWHYLKQQFPLGTQHSDEASGLVLTEQDWDGGRDVSRVLAVESLRKVNALLGFTRIDDMDRVGDLGQRLVPLTREKPHWTVATEDRGEGIFLQFDEERIAAWEALVEDSDLWLAHVEAHTQNFRNRFSETAKAVEPSSRMRPPRYWLLHTFAHILIRECALTCGYSAASLSERLYAWQGSEDREAAAGLVILTTASDSDGTLGGLVQLSEPNRLRGLISGGLYRAERCSSDPLCAGRTPKSPEDFLHGAACHCCVMASETSCERANRFLDRRFLVPLPGEHRHLAFFQ</sequence>
<gene>
    <name evidence="4" type="ORF">J2S69_001725</name>
    <name evidence="3" type="ORF">O2L01_22040</name>
</gene>
<feature type="domain" description="MrfA-like Zn-binding" evidence="2">
    <location>
        <begin position="538"/>
        <end position="642"/>
    </location>
</feature>
<evidence type="ECO:0000313" key="6">
    <source>
        <dbReference type="Proteomes" id="UP001183604"/>
    </source>
</evidence>
<dbReference type="Pfam" id="PF09369">
    <property type="entry name" value="MZB"/>
    <property type="match status" value="1"/>
</dbReference>
<evidence type="ECO:0000313" key="5">
    <source>
        <dbReference type="Proteomes" id="UP001145799"/>
    </source>
</evidence>
<proteinExistence type="predicted"/>
<dbReference type="InterPro" id="IPR018973">
    <property type="entry name" value="MZB"/>
</dbReference>
<feature type="region of interest" description="Disordered" evidence="1">
    <location>
        <begin position="1"/>
        <end position="37"/>
    </location>
</feature>
<protein>
    <submittedName>
        <fullName evidence="3">DUF1998 domain-containing protein</fullName>
    </submittedName>
</protein>
<organism evidence="3 5">
    <name type="scientific">Glycomyces lechevalierae</name>
    <dbReference type="NCBI Taxonomy" id="256034"/>
    <lineage>
        <taxon>Bacteria</taxon>
        <taxon>Bacillati</taxon>
        <taxon>Actinomycetota</taxon>
        <taxon>Actinomycetes</taxon>
        <taxon>Glycomycetales</taxon>
        <taxon>Glycomycetaceae</taxon>
        <taxon>Glycomyces</taxon>
    </lineage>
</organism>
<evidence type="ECO:0000259" key="2">
    <source>
        <dbReference type="Pfam" id="PF09369"/>
    </source>
</evidence>
<dbReference type="AlphaFoldDB" id="A0A9X3SWT7"/>
<reference evidence="3" key="1">
    <citation type="submission" date="2022-12" db="EMBL/GenBank/DDBJ databases">
        <title>Gycomyces niveus sp.nov., a novel actinomycete isolated from soil in Shouguang.</title>
        <authorList>
            <person name="Yang X."/>
        </authorList>
    </citation>
    <scope>NUCLEOTIDE SEQUENCE</scope>
    <source>
        <strain evidence="3">DSM 44724</strain>
    </source>
</reference>
<name>A0A9X3SWT7_9ACTN</name>
<keyword evidence="6" id="KW-1185">Reference proteome</keyword>
<dbReference type="Proteomes" id="UP001183604">
    <property type="component" value="Unassembled WGS sequence"/>
</dbReference>
<accession>A0A9X3SWT7</accession>
<evidence type="ECO:0000313" key="4">
    <source>
        <dbReference type="EMBL" id="MDR7338006.1"/>
    </source>
</evidence>
<dbReference type="EMBL" id="JAVDYD010000001">
    <property type="protein sequence ID" value="MDR7338006.1"/>
    <property type="molecule type" value="Genomic_DNA"/>
</dbReference>
<evidence type="ECO:0000313" key="3">
    <source>
        <dbReference type="EMBL" id="MDA1387689.1"/>
    </source>
</evidence>
<dbReference type="EMBL" id="JAPZVQ010000018">
    <property type="protein sequence ID" value="MDA1387689.1"/>
    <property type="molecule type" value="Genomic_DNA"/>
</dbReference>
<dbReference type="Proteomes" id="UP001145799">
    <property type="component" value="Unassembled WGS sequence"/>
</dbReference>
<dbReference type="RefSeq" id="WP_270124192.1">
    <property type="nucleotide sequence ID" value="NZ_BAAAOM010000007.1"/>
</dbReference>
<dbReference type="NCBIfam" id="NF038324">
    <property type="entry name" value="DrmB_fam"/>
    <property type="match status" value="1"/>
</dbReference>
<evidence type="ECO:0000256" key="1">
    <source>
        <dbReference type="SAM" id="MobiDB-lite"/>
    </source>
</evidence>
<comment type="caution">
    <text evidence="3">The sequence shown here is derived from an EMBL/GenBank/DDBJ whole genome shotgun (WGS) entry which is preliminary data.</text>
</comment>
<reference evidence="4 6" key="2">
    <citation type="submission" date="2023-07" db="EMBL/GenBank/DDBJ databases">
        <title>Sequencing the genomes of 1000 actinobacteria strains.</title>
        <authorList>
            <person name="Klenk H.-P."/>
        </authorList>
    </citation>
    <scope>NUCLEOTIDE SEQUENCE [LARGE SCALE GENOMIC DNA]</scope>
    <source>
        <strain evidence="4 6">DSM 44724</strain>
    </source>
</reference>